<sequence length="475" mass="52159">MQTLEQLKSGQLKGATRLQLAENLSLFPTEIFELADSLEVLDLSNNQLDSLPDDFGCLKKLKILFLSNNRFTQLPKVIANCPKLEMIGFKANQIVSVAEDSLPKHTRWLILTDNKLERLPNSIGELYRLQKLALAGNCLTALPDTMANCHSLELARLSANQFTSLPDWLFQLPKLSWLAVAGNPLFAEGYKTGLTENKSVGHVNLSDIELGEQIGEGASGVIYRARWLAQPRWLHGESLDIAVKLFKGEVTSDGYPSDELANCLQAGEHQNLIKVVAQIDDGGQLGLVMDLIPSSFGNLGLPPSLISCTRDTFPAGTEFGLSTIINVGKQMAETMTHLHQNGVSHGDLYAHNTMLNKHMLNKNALNTDPVSISKSDETLFGDFGAASNLHLLPRLQAEAMESIEVRAFGCLLDDMLNQVSQQVSRTADKAIFNELIELSQACMQVQLPIRPRFNELSSALKALQYKVQGLADVAI</sequence>
<dbReference type="GO" id="GO:0005737">
    <property type="term" value="C:cytoplasm"/>
    <property type="evidence" value="ECO:0007669"/>
    <property type="project" value="TreeGrafter"/>
</dbReference>
<dbReference type="eggNOG" id="COG4886">
    <property type="taxonomic scope" value="Bacteria"/>
</dbReference>
<dbReference type="Gene3D" id="1.10.510.10">
    <property type="entry name" value="Transferase(Phosphotransferase) domain 1"/>
    <property type="match status" value="1"/>
</dbReference>
<dbReference type="InterPro" id="IPR001245">
    <property type="entry name" value="Ser-Thr/Tyr_kinase_cat_dom"/>
</dbReference>
<dbReference type="InterPro" id="IPR003591">
    <property type="entry name" value="Leu-rich_rpt_typical-subtyp"/>
</dbReference>
<gene>
    <name evidence="5" type="ordered locus">Swoo_1439</name>
</gene>
<evidence type="ECO:0000256" key="3">
    <source>
        <dbReference type="PROSITE-ProRule" id="PRU10141"/>
    </source>
</evidence>
<keyword evidence="2" id="KW-0677">Repeat</keyword>
<dbReference type="SUPFAM" id="SSF52058">
    <property type="entry name" value="L domain-like"/>
    <property type="match status" value="1"/>
</dbReference>
<dbReference type="InterPro" id="IPR011009">
    <property type="entry name" value="Kinase-like_dom_sf"/>
</dbReference>
<dbReference type="Pfam" id="PF07714">
    <property type="entry name" value="PK_Tyr_Ser-Thr"/>
    <property type="match status" value="1"/>
</dbReference>
<keyword evidence="6" id="KW-1185">Reference proteome</keyword>
<dbReference type="GO" id="GO:0005524">
    <property type="term" value="F:ATP binding"/>
    <property type="evidence" value="ECO:0007669"/>
    <property type="project" value="UniProtKB-UniRule"/>
</dbReference>
<dbReference type="SMART" id="SM00369">
    <property type="entry name" value="LRR_TYP"/>
    <property type="match status" value="4"/>
</dbReference>
<dbReference type="KEGG" id="swd:Swoo_1439"/>
<dbReference type="AlphaFoldDB" id="B1KJQ8"/>
<dbReference type="GO" id="GO:0004674">
    <property type="term" value="F:protein serine/threonine kinase activity"/>
    <property type="evidence" value="ECO:0007669"/>
    <property type="project" value="UniProtKB-KW"/>
</dbReference>
<keyword evidence="3" id="KW-0067">ATP-binding</keyword>
<accession>B1KJQ8</accession>
<dbReference type="SMART" id="SM00364">
    <property type="entry name" value="LRR_BAC"/>
    <property type="match status" value="5"/>
</dbReference>
<dbReference type="SUPFAM" id="SSF56112">
    <property type="entry name" value="Protein kinase-like (PK-like)"/>
    <property type="match status" value="1"/>
</dbReference>
<dbReference type="InterPro" id="IPR032675">
    <property type="entry name" value="LRR_dom_sf"/>
</dbReference>
<dbReference type="InterPro" id="IPR050216">
    <property type="entry name" value="LRR_domain-containing"/>
</dbReference>
<dbReference type="Gene3D" id="3.80.10.10">
    <property type="entry name" value="Ribonuclease Inhibitor"/>
    <property type="match status" value="2"/>
</dbReference>
<keyword evidence="5" id="KW-0723">Serine/threonine-protein kinase</keyword>
<reference evidence="5 6" key="1">
    <citation type="submission" date="2008-02" db="EMBL/GenBank/DDBJ databases">
        <title>Complete sequence of Shewanella woodyi ATCC 51908.</title>
        <authorList>
            <consortium name="US DOE Joint Genome Institute"/>
            <person name="Copeland A."/>
            <person name="Lucas S."/>
            <person name="Lapidus A."/>
            <person name="Glavina del Rio T."/>
            <person name="Dalin E."/>
            <person name="Tice H."/>
            <person name="Bruce D."/>
            <person name="Goodwin L."/>
            <person name="Pitluck S."/>
            <person name="Sims D."/>
            <person name="Brettin T."/>
            <person name="Detter J.C."/>
            <person name="Han C."/>
            <person name="Kuske C.R."/>
            <person name="Schmutz J."/>
            <person name="Larimer F."/>
            <person name="Land M."/>
            <person name="Hauser L."/>
            <person name="Kyrpides N."/>
            <person name="Lykidis A."/>
            <person name="Zhao J.-S."/>
            <person name="Richardson P."/>
        </authorList>
    </citation>
    <scope>NUCLEOTIDE SEQUENCE [LARGE SCALE GENOMIC DNA]</scope>
    <source>
        <strain evidence="6">ATCC 51908 / MS32</strain>
    </source>
</reference>
<organism evidence="5 6">
    <name type="scientific">Shewanella woodyi (strain ATCC 51908 / MS32)</name>
    <dbReference type="NCBI Taxonomy" id="392500"/>
    <lineage>
        <taxon>Bacteria</taxon>
        <taxon>Pseudomonadati</taxon>
        <taxon>Pseudomonadota</taxon>
        <taxon>Gammaproteobacteria</taxon>
        <taxon>Alteromonadales</taxon>
        <taxon>Shewanellaceae</taxon>
        <taxon>Shewanella</taxon>
    </lineage>
</organism>
<dbReference type="Proteomes" id="UP000002168">
    <property type="component" value="Chromosome"/>
</dbReference>
<keyword evidence="5" id="KW-0808">Transferase</keyword>
<dbReference type="HOGENOM" id="CLU_035565_0_0_6"/>
<keyword evidence="3" id="KW-0547">Nucleotide-binding</keyword>
<dbReference type="PANTHER" id="PTHR48051">
    <property type="match status" value="1"/>
</dbReference>
<proteinExistence type="predicted"/>
<evidence type="ECO:0000259" key="4">
    <source>
        <dbReference type="PROSITE" id="PS50011"/>
    </source>
</evidence>
<dbReference type="PROSITE" id="PS00107">
    <property type="entry name" value="PROTEIN_KINASE_ATP"/>
    <property type="match status" value="1"/>
</dbReference>
<dbReference type="EMBL" id="CP000961">
    <property type="protein sequence ID" value="ACA85731.1"/>
    <property type="molecule type" value="Genomic_DNA"/>
</dbReference>
<dbReference type="InterPro" id="IPR001611">
    <property type="entry name" value="Leu-rich_rpt"/>
</dbReference>
<feature type="binding site" evidence="3">
    <location>
        <position position="244"/>
    </location>
    <ligand>
        <name>ATP</name>
        <dbReference type="ChEBI" id="CHEBI:30616"/>
    </ligand>
</feature>
<dbReference type="PANTHER" id="PTHR48051:SF1">
    <property type="entry name" value="RAS SUPPRESSOR PROTEIN 1"/>
    <property type="match status" value="1"/>
</dbReference>
<feature type="domain" description="Protein kinase" evidence="4">
    <location>
        <begin position="208"/>
        <end position="475"/>
    </location>
</feature>
<dbReference type="RefSeq" id="WP_012324077.1">
    <property type="nucleotide sequence ID" value="NC_010506.1"/>
</dbReference>
<dbReference type="Gene3D" id="3.30.200.20">
    <property type="entry name" value="Phosphorylase Kinase, domain 1"/>
    <property type="match status" value="1"/>
</dbReference>
<keyword evidence="1" id="KW-0433">Leucine-rich repeat</keyword>
<dbReference type="PROSITE" id="PS51450">
    <property type="entry name" value="LRR"/>
    <property type="match status" value="2"/>
</dbReference>
<keyword evidence="5" id="KW-0418">Kinase</keyword>
<dbReference type="PROSITE" id="PS50011">
    <property type="entry name" value="PROTEIN_KINASE_DOM"/>
    <property type="match status" value="1"/>
</dbReference>
<dbReference type="InterPro" id="IPR000719">
    <property type="entry name" value="Prot_kinase_dom"/>
</dbReference>
<evidence type="ECO:0000313" key="6">
    <source>
        <dbReference type="Proteomes" id="UP000002168"/>
    </source>
</evidence>
<evidence type="ECO:0000313" key="5">
    <source>
        <dbReference type="EMBL" id="ACA85731.1"/>
    </source>
</evidence>
<evidence type="ECO:0000256" key="2">
    <source>
        <dbReference type="ARBA" id="ARBA00022737"/>
    </source>
</evidence>
<dbReference type="InterPro" id="IPR017441">
    <property type="entry name" value="Protein_kinase_ATP_BS"/>
</dbReference>
<protein>
    <submittedName>
        <fullName evidence="5">Serine/threonine protein kinase</fullName>
    </submittedName>
</protein>
<dbReference type="STRING" id="392500.Swoo_1439"/>
<dbReference type="Pfam" id="PF13855">
    <property type="entry name" value="LRR_8"/>
    <property type="match status" value="1"/>
</dbReference>
<dbReference type="eggNOG" id="COG0515">
    <property type="taxonomic scope" value="Bacteria"/>
</dbReference>
<evidence type="ECO:0000256" key="1">
    <source>
        <dbReference type="ARBA" id="ARBA00022614"/>
    </source>
</evidence>
<name>B1KJQ8_SHEWM</name>